<proteinExistence type="predicted"/>
<dbReference type="KEGG" id="taa:NMY3_02157"/>
<dbReference type="Proteomes" id="UP000058925">
    <property type="component" value="Chromosome"/>
</dbReference>
<protein>
    <submittedName>
        <fullName evidence="1">Uncharacterized protein</fullName>
    </submittedName>
</protein>
<evidence type="ECO:0000313" key="2">
    <source>
        <dbReference type="Proteomes" id="UP000058925"/>
    </source>
</evidence>
<dbReference type="AlphaFoldDB" id="A0A654LZE1"/>
<dbReference type="EMBL" id="CP012850">
    <property type="protein sequence ID" value="ALI36357.1"/>
    <property type="molecule type" value="Genomic_DNA"/>
</dbReference>
<keyword evidence="2" id="KW-1185">Reference proteome</keyword>
<evidence type="ECO:0000313" key="1">
    <source>
        <dbReference type="EMBL" id="ALI36357.1"/>
    </source>
</evidence>
<name>A0A654LZE1_9ARCH</name>
<organism evidence="1 2">
    <name type="scientific">Candidatus Nitrosocosmicus oleophilus</name>
    <dbReference type="NCBI Taxonomy" id="1353260"/>
    <lineage>
        <taxon>Archaea</taxon>
        <taxon>Nitrososphaerota</taxon>
        <taxon>Nitrososphaeria</taxon>
        <taxon>Nitrososphaerales</taxon>
        <taxon>Nitrososphaeraceae</taxon>
        <taxon>Candidatus Nitrosocosmicus</taxon>
    </lineage>
</organism>
<sequence>MVTTSKPILDDMSLIIGFLEIEYIPPMCTKLNPSLLKLHIG</sequence>
<reference evidence="2" key="1">
    <citation type="submission" date="2015-10" db="EMBL/GenBank/DDBJ databases">
        <title>Niche specialization of a soil ammonia-oxidizing archaeon, Candidatus Nitrosocosmicus oleophilus.</title>
        <authorList>
            <person name="Jung M.-Y."/>
            <person name="Rhee S.-K."/>
        </authorList>
    </citation>
    <scope>NUCLEOTIDE SEQUENCE [LARGE SCALE GENOMIC DNA]</scope>
    <source>
        <strain evidence="2">MY3</strain>
    </source>
</reference>
<accession>A0A654LZE1</accession>
<gene>
    <name evidence="1" type="ORF">NMY3_02157</name>
</gene>